<comment type="caution">
    <text evidence="1">The sequence shown here is derived from an EMBL/GenBank/DDBJ whole genome shotgun (WGS) entry which is preliminary data.</text>
</comment>
<dbReference type="Proteomes" id="UP001287445">
    <property type="component" value="Unassembled WGS sequence"/>
</dbReference>
<evidence type="ECO:0000313" key="3">
    <source>
        <dbReference type="Proteomes" id="UP001287445"/>
    </source>
</evidence>
<gene>
    <name evidence="1" type="ORF">SGN30_14915</name>
    <name evidence="2" type="ORF">SGN30_28430</name>
</gene>
<dbReference type="AlphaFoldDB" id="A0AAJ2VAN3"/>
<sequence length="80" mass="9002">MTQVEIPSAAQADGTVQFGALARASGREYPMEILQSAAGFYLGTYSDSGPFTRESMQYWPTREKAKKAWDSGRWTQRTYL</sequence>
<protein>
    <submittedName>
        <fullName evidence="1">Uncharacterized protein</fullName>
    </submittedName>
</protein>
<dbReference type="EMBL" id="JAWWMZ010000004">
    <property type="protein sequence ID" value="MDX4954707.1"/>
    <property type="molecule type" value="Genomic_DNA"/>
</dbReference>
<proteinExistence type="predicted"/>
<evidence type="ECO:0000313" key="1">
    <source>
        <dbReference type="EMBL" id="MDX4954707.1"/>
    </source>
</evidence>
<organism evidence="1 3">
    <name type="scientific">Delftia acidovorans</name>
    <name type="common">Pseudomonas acidovorans</name>
    <name type="synonym">Comamonas acidovorans</name>
    <dbReference type="NCBI Taxonomy" id="80866"/>
    <lineage>
        <taxon>Bacteria</taxon>
        <taxon>Pseudomonadati</taxon>
        <taxon>Pseudomonadota</taxon>
        <taxon>Betaproteobacteria</taxon>
        <taxon>Burkholderiales</taxon>
        <taxon>Comamonadaceae</taxon>
        <taxon>Delftia</taxon>
    </lineage>
</organism>
<accession>A0AAJ2VAN3</accession>
<dbReference type="RefSeq" id="WP_319073965.1">
    <property type="nucleotide sequence ID" value="NZ_JAWWMZ010000004.1"/>
</dbReference>
<reference evidence="1" key="1">
    <citation type="submission" date="2023-11" db="EMBL/GenBank/DDBJ databases">
        <title>Identification and selenium tolerance of Delftia acidovorans R3-25.</title>
        <authorList>
            <person name="Zhang S."/>
            <person name="Liu Y."/>
            <person name="Guo Y."/>
        </authorList>
    </citation>
    <scope>NUCLEOTIDE SEQUENCE</scope>
    <source>
        <strain evidence="1">R3-25</strain>
    </source>
</reference>
<evidence type="ECO:0000313" key="2">
    <source>
        <dbReference type="EMBL" id="MDX4957364.1"/>
    </source>
</evidence>
<name>A0AAJ2VAN3_DELAC</name>
<dbReference type="EMBL" id="JAWWMZ010000017">
    <property type="protein sequence ID" value="MDX4957364.1"/>
    <property type="molecule type" value="Genomic_DNA"/>
</dbReference>